<dbReference type="EMBL" id="JACHVC010000012">
    <property type="protein sequence ID" value="MBC2606773.1"/>
    <property type="molecule type" value="Genomic_DNA"/>
</dbReference>
<dbReference type="GO" id="GO:0031222">
    <property type="term" value="P:arabinan catabolic process"/>
    <property type="evidence" value="ECO:0007669"/>
    <property type="project" value="TreeGrafter"/>
</dbReference>
<evidence type="ECO:0000313" key="7">
    <source>
        <dbReference type="Proteomes" id="UP000526501"/>
    </source>
</evidence>
<evidence type="ECO:0000256" key="2">
    <source>
        <dbReference type="ARBA" id="ARBA00022729"/>
    </source>
</evidence>
<dbReference type="InterPro" id="IPR044993">
    <property type="entry name" value="BXL"/>
</dbReference>
<accession>A0A7X1B6U8</accession>
<dbReference type="InterPro" id="IPR017853">
    <property type="entry name" value="GH"/>
</dbReference>
<dbReference type="GO" id="GO:0046556">
    <property type="term" value="F:alpha-L-arabinofuranosidase activity"/>
    <property type="evidence" value="ECO:0007669"/>
    <property type="project" value="TreeGrafter"/>
</dbReference>
<feature type="region of interest" description="Disordered" evidence="4">
    <location>
        <begin position="1"/>
        <end position="20"/>
    </location>
</feature>
<dbReference type="RefSeq" id="WP_185660639.1">
    <property type="nucleotide sequence ID" value="NZ_CAWPOO010000012.1"/>
</dbReference>
<name>A0A7X1B6U8_9BACT</name>
<evidence type="ECO:0000259" key="5">
    <source>
        <dbReference type="SMART" id="SM01217"/>
    </source>
</evidence>
<dbReference type="InterPro" id="IPR036881">
    <property type="entry name" value="Glyco_hydro_3_C_sf"/>
</dbReference>
<keyword evidence="3 6" id="KW-0378">Hydrolase</keyword>
<dbReference type="Pfam" id="PF14310">
    <property type="entry name" value="Fn3-like"/>
    <property type="match status" value="1"/>
</dbReference>
<dbReference type="Gene3D" id="2.60.40.10">
    <property type="entry name" value="Immunoglobulins"/>
    <property type="match status" value="1"/>
</dbReference>
<dbReference type="SUPFAM" id="SSF51445">
    <property type="entry name" value="(Trans)glycosidases"/>
    <property type="match status" value="1"/>
</dbReference>
<feature type="domain" description="Fibronectin type III-like" evidence="5">
    <location>
        <begin position="628"/>
        <end position="697"/>
    </location>
</feature>
<dbReference type="AlphaFoldDB" id="A0A7X1B6U8"/>
<dbReference type="SMART" id="SM01217">
    <property type="entry name" value="Fn3_like"/>
    <property type="match status" value="1"/>
</dbReference>
<gene>
    <name evidence="6" type="ORF">H5P27_12035</name>
</gene>
<dbReference type="InterPro" id="IPR036962">
    <property type="entry name" value="Glyco_hydro_3_N_sf"/>
</dbReference>
<dbReference type="Pfam" id="PF01915">
    <property type="entry name" value="Glyco_hydro_3_C"/>
    <property type="match status" value="1"/>
</dbReference>
<dbReference type="PRINTS" id="PR00133">
    <property type="entry name" value="GLHYDRLASE3"/>
</dbReference>
<dbReference type="InterPro" id="IPR001764">
    <property type="entry name" value="Glyco_hydro_3_N"/>
</dbReference>
<dbReference type="PANTHER" id="PTHR42721:SF3">
    <property type="entry name" value="BETA-D-XYLOSIDASE 5-RELATED"/>
    <property type="match status" value="1"/>
</dbReference>
<keyword evidence="7" id="KW-1185">Reference proteome</keyword>
<dbReference type="Pfam" id="PF00933">
    <property type="entry name" value="Glyco_hydro_3"/>
    <property type="match status" value="1"/>
</dbReference>
<comment type="similarity">
    <text evidence="1">Belongs to the glycosyl hydrolase 3 family.</text>
</comment>
<evidence type="ECO:0000256" key="4">
    <source>
        <dbReference type="SAM" id="MobiDB-lite"/>
    </source>
</evidence>
<reference evidence="6 7" key="1">
    <citation type="submission" date="2020-07" db="EMBL/GenBank/DDBJ databases">
        <authorList>
            <person name="Feng X."/>
        </authorList>
    </citation>
    <scope>NUCLEOTIDE SEQUENCE [LARGE SCALE GENOMIC DNA]</scope>
    <source>
        <strain evidence="6 7">JCM23202</strain>
    </source>
</reference>
<dbReference type="Gene3D" id="3.40.50.1700">
    <property type="entry name" value="Glycoside hydrolase family 3 C-terminal domain"/>
    <property type="match status" value="1"/>
</dbReference>
<feature type="compositionally biased region" description="Polar residues" evidence="4">
    <location>
        <begin position="1"/>
        <end position="10"/>
    </location>
</feature>
<evidence type="ECO:0000256" key="3">
    <source>
        <dbReference type="ARBA" id="ARBA00022801"/>
    </source>
</evidence>
<dbReference type="InterPro" id="IPR002772">
    <property type="entry name" value="Glyco_hydro_3_C"/>
</dbReference>
<dbReference type="Proteomes" id="UP000526501">
    <property type="component" value="Unassembled WGS sequence"/>
</dbReference>
<dbReference type="Gene3D" id="3.20.20.300">
    <property type="entry name" value="Glycoside hydrolase, family 3, N-terminal domain"/>
    <property type="match status" value="1"/>
</dbReference>
<sequence length="719" mass="78822">MENLNQSESSLAPDLAEKISDPNLPVEERLEILMQSLTLKEKVRQMMHETPAVERLGIPAYDWWNEACHGVGRAGSATVFPQVIGMAASWDRELMREVAEVTATEAIAKHQDAKRRGWRGQYRGLTFWTPNVNIFRDPRWGRGQETFGEDPLLTSELATEIVKGLQGDDPERLKTAACAKHYAVHSGPESLRHEFDAVPTAKDLWETYLPAFKSLVDTGVEAVMGAYNRTYGQACCASTLLIDEILRDQWGFQGHFVSDCGAIDDFHLYHGVTETRAESAALAIRNGCDLNCGCTYTHVVEAIESGLLTEEEVDRSVRRLLRTKLKLGLLDRDDSAKGSVDLSVVESPAHRALAKKAALESIVLLKNQDKALPLDNNPERVLVVGPCAANVGALIGNYHGISANLVTILQGVLETLPENTAVKYRPGCPILSEQAPGVNYTFDAAEKSDYVVAVMGLDQTLEGEEGDTVASTSGGDRDRVELPQPQIDFIKQLRPYCKKLVVVLTGGGAMAIPEIHKVADAVMLCWYPGCEGGRAVADVLFGKASPSGKLPISVPFATSDLPPFEDYSMQGRTYKFLEKEPLYPFGFGLSYGELSYEGIPLDSDEFGESDTVIVETIVRNPSDIDVDEVVQCYSEPPQDWPLAPKAQLLDFQRVTIPSKSEKRIRFEIPVSSLALFSESGEKSYQPGSYAIVVASSSPSARSEFLGACKPVRNFITLKA</sequence>
<evidence type="ECO:0000256" key="1">
    <source>
        <dbReference type="ARBA" id="ARBA00005336"/>
    </source>
</evidence>
<dbReference type="GO" id="GO:0045493">
    <property type="term" value="P:xylan catabolic process"/>
    <property type="evidence" value="ECO:0007669"/>
    <property type="project" value="InterPro"/>
</dbReference>
<dbReference type="InterPro" id="IPR013783">
    <property type="entry name" value="Ig-like_fold"/>
</dbReference>
<dbReference type="GO" id="GO:0009044">
    <property type="term" value="F:xylan 1,4-beta-xylosidase activity"/>
    <property type="evidence" value="ECO:0007669"/>
    <property type="project" value="InterPro"/>
</dbReference>
<dbReference type="PANTHER" id="PTHR42721">
    <property type="entry name" value="SUGAR HYDROLASE-RELATED"/>
    <property type="match status" value="1"/>
</dbReference>
<proteinExistence type="inferred from homology"/>
<evidence type="ECO:0000313" key="6">
    <source>
        <dbReference type="EMBL" id="MBC2606773.1"/>
    </source>
</evidence>
<keyword evidence="2" id="KW-0732">Signal</keyword>
<dbReference type="InterPro" id="IPR026891">
    <property type="entry name" value="Fn3-like"/>
</dbReference>
<organism evidence="6 7">
    <name type="scientific">Pelagicoccus albus</name>
    <dbReference type="NCBI Taxonomy" id="415222"/>
    <lineage>
        <taxon>Bacteria</taxon>
        <taxon>Pseudomonadati</taxon>
        <taxon>Verrucomicrobiota</taxon>
        <taxon>Opitutia</taxon>
        <taxon>Puniceicoccales</taxon>
        <taxon>Pelagicoccaceae</taxon>
        <taxon>Pelagicoccus</taxon>
    </lineage>
</organism>
<dbReference type="SUPFAM" id="SSF52279">
    <property type="entry name" value="Beta-D-glucan exohydrolase, C-terminal domain"/>
    <property type="match status" value="1"/>
</dbReference>
<protein>
    <submittedName>
        <fullName evidence="6">Glycoside hydrolase family 3 C-terminal domain-containing protein</fullName>
    </submittedName>
</protein>
<comment type="caution">
    <text evidence="6">The sequence shown here is derived from an EMBL/GenBank/DDBJ whole genome shotgun (WGS) entry which is preliminary data.</text>
</comment>